<evidence type="ECO:0000313" key="2">
    <source>
        <dbReference type="EMBL" id="TMW67373.1"/>
    </source>
</evidence>
<reference evidence="2" key="1">
    <citation type="submission" date="2019-03" db="EMBL/GenBank/DDBJ databases">
        <title>Long read genome sequence of the mycoparasitic Pythium oligandrum ATCC 38472 isolated from sugarbeet rhizosphere.</title>
        <authorList>
            <person name="Gaulin E."/>
        </authorList>
    </citation>
    <scope>NUCLEOTIDE SEQUENCE</scope>
    <source>
        <strain evidence="2">ATCC 38472_TT</strain>
    </source>
</reference>
<name>A0A8K1CS83_PYTOL</name>
<dbReference type="Proteomes" id="UP000794436">
    <property type="component" value="Unassembled WGS sequence"/>
</dbReference>
<protein>
    <submittedName>
        <fullName evidence="2">Uncharacterized protein</fullName>
    </submittedName>
</protein>
<feature type="region of interest" description="Disordered" evidence="1">
    <location>
        <begin position="73"/>
        <end position="94"/>
    </location>
</feature>
<proteinExistence type="predicted"/>
<feature type="compositionally biased region" description="Basic residues" evidence="1">
    <location>
        <begin position="81"/>
        <end position="93"/>
    </location>
</feature>
<dbReference type="OrthoDB" id="125130at2759"/>
<feature type="region of interest" description="Disordered" evidence="1">
    <location>
        <begin position="23"/>
        <end position="42"/>
    </location>
</feature>
<evidence type="ECO:0000313" key="3">
    <source>
        <dbReference type="Proteomes" id="UP000794436"/>
    </source>
</evidence>
<feature type="region of interest" description="Disordered" evidence="1">
    <location>
        <begin position="242"/>
        <end position="261"/>
    </location>
</feature>
<dbReference type="AlphaFoldDB" id="A0A8K1CS83"/>
<comment type="caution">
    <text evidence="2">The sequence shown here is derived from an EMBL/GenBank/DDBJ whole genome shotgun (WGS) entry which is preliminary data.</text>
</comment>
<sequence>MKSALRNFQPLSSCMNVAVVPTNTGGQRASRRERQVPAAEETHWQTGIQRRPTSLFESWLQKALHLDPLSLERKEKAQSKQSRRRRRGKRRSLLQKLFGSTEVEEASNMSPARVESYKDQVPSHDVVSPDQNTNFIMASAILKELADLEMDVFKPTSEEAIAVMDAELALAVAVSEAEAPAYVEPPVQMPMNYTMQDRCGGTLVAGHFVLFTNAAFKRKQRQLHYHIRSIPEDNHLVVLQPEDDEEADNDDEEDPITSEWV</sequence>
<feature type="compositionally biased region" description="Basic and acidic residues" evidence="1">
    <location>
        <begin position="30"/>
        <end position="42"/>
    </location>
</feature>
<gene>
    <name evidence="2" type="ORF">Poli38472_012489</name>
</gene>
<keyword evidence="3" id="KW-1185">Reference proteome</keyword>
<dbReference type="EMBL" id="SPLM01000005">
    <property type="protein sequence ID" value="TMW67373.1"/>
    <property type="molecule type" value="Genomic_DNA"/>
</dbReference>
<organism evidence="2 3">
    <name type="scientific">Pythium oligandrum</name>
    <name type="common">Mycoparasitic fungus</name>
    <dbReference type="NCBI Taxonomy" id="41045"/>
    <lineage>
        <taxon>Eukaryota</taxon>
        <taxon>Sar</taxon>
        <taxon>Stramenopiles</taxon>
        <taxon>Oomycota</taxon>
        <taxon>Peronosporomycetes</taxon>
        <taxon>Pythiales</taxon>
        <taxon>Pythiaceae</taxon>
        <taxon>Pythium</taxon>
    </lineage>
</organism>
<accession>A0A8K1CS83</accession>
<evidence type="ECO:0000256" key="1">
    <source>
        <dbReference type="SAM" id="MobiDB-lite"/>
    </source>
</evidence>